<dbReference type="Pfam" id="PF04230">
    <property type="entry name" value="PS_pyruv_trans"/>
    <property type="match status" value="1"/>
</dbReference>
<keyword evidence="2" id="KW-0808">Transferase</keyword>
<gene>
    <name evidence="2" type="ORF">VIBC2010_07254</name>
</gene>
<evidence type="ECO:0000313" key="3">
    <source>
        <dbReference type="Proteomes" id="UP000002943"/>
    </source>
</evidence>
<feature type="domain" description="Polysaccharide pyruvyl transferase" evidence="1">
    <location>
        <begin position="48"/>
        <end position="291"/>
    </location>
</feature>
<dbReference type="OrthoDB" id="5242601at2"/>
<evidence type="ECO:0000313" key="2">
    <source>
        <dbReference type="EMBL" id="EFP96747.1"/>
    </source>
</evidence>
<keyword evidence="3" id="KW-1185">Reference proteome</keyword>
<evidence type="ECO:0000259" key="1">
    <source>
        <dbReference type="Pfam" id="PF04230"/>
    </source>
</evidence>
<protein>
    <submittedName>
        <fullName evidence="2">Polysaccharide pyruvyl transferase</fullName>
    </submittedName>
</protein>
<name>E3BJH8_9VIBR</name>
<reference evidence="2 3" key="1">
    <citation type="journal article" date="2012" name="Int. J. Syst. Evol. Microbiol.">
        <title>Vibrio caribbeanicus sp. nov., isolated from the marine sponge Scleritoderma cyanea.</title>
        <authorList>
            <person name="Hoffmann M."/>
            <person name="Monday S.R."/>
            <person name="Allard M.W."/>
            <person name="Strain E.A."/>
            <person name="Whittaker P."/>
            <person name="Naum M."/>
            <person name="McCarthy P.J."/>
            <person name="Lopez J.V."/>
            <person name="Fischer M."/>
            <person name="Brown E.W."/>
        </authorList>
    </citation>
    <scope>NUCLEOTIDE SEQUENCE [LARGE SCALE GENOMIC DNA]</scope>
    <source>
        <strain evidence="2 3">ATCC BAA-2122</strain>
    </source>
</reference>
<dbReference type="InterPro" id="IPR007345">
    <property type="entry name" value="Polysacch_pyruvyl_Trfase"/>
</dbReference>
<accession>E3BJH8</accession>
<dbReference type="EMBL" id="AEIU01000069">
    <property type="protein sequence ID" value="EFP96747.1"/>
    <property type="molecule type" value="Genomic_DNA"/>
</dbReference>
<proteinExistence type="predicted"/>
<dbReference type="Proteomes" id="UP000002943">
    <property type="component" value="Unassembled WGS sequence"/>
</dbReference>
<comment type="caution">
    <text evidence="2">The sequence shown here is derived from an EMBL/GenBank/DDBJ whole genome shotgun (WGS) entry which is preliminary data.</text>
</comment>
<dbReference type="eggNOG" id="COG5039">
    <property type="taxonomic scope" value="Bacteria"/>
</dbReference>
<dbReference type="STRING" id="796620.VIBC2010_07254"/>
<dbReference type="AlphaFoldDB" id="E3BJH8"/>
<organism evidence="2 3">
    <name type="scientific">Vibrio caribbeanicus ATCC BAA-2122</name>
    <dbReference type="NCBI Taxonomy" id="796620"/>
    <lineage>
        <taxon>Bacteria</taxon>
        <taxon>Pseudomonadati</taxon>
        <taxon>Pseudomonadota</taxon>
        <taxon>Gammaproteobacteria</taxon>
        <taxon>Vibrionales</taxon>
        <taxon>Vibrionaceae</taxon>
        <taxon>Vibrio</taxon>
    </lineage>
</organism>
<dbReference type="GO" id="GO:0016740">
    <property type="term" value="F:transferase activity"/>
    <property type="evidence" value="ECO:0007669"/>
    <property type="project" value="UniProtKB-KW"/>
</dbReference>
<sequence>MILEVNVKENYQVEWKERLDKLKSMHKDIADYCQGKKLAYLDIPMHFNVGDLLIYAGTEQFIRDYSLNVTYRGFDSGIDHKELRKVDIILIHGGGNFGDLYPRHQIFKEEIVTKYPDKKIIFLPQTIYFRNNEEKVRSASIFRKHNDLHIFVRDDRSLELAKEFSNSCNMMPDMAHSLHPLIDHSEVENINIDKFKILNLRRIDIENVSLETDISKKTFDWDHLITNEDKIHLRLSSKLNLIPFLRKKILNKWHRRSDILIFRSINFFYQFNVVYTDRLHGAILAYLLGKNIKLIDNSYGKNTGYYTNWLDDKFLIKNISINKNEKN</sequence>